<comment type="caution">
    <text evidence="1">The sequence shown here is derived from an EMBL/GenBank/DDBJ whole genome shotgun (WGS) entry which is preliminary data.</text>
</comment>
<proteinExistence type="predicted"/>
<reference evidence="1 2" key="1">
    <citation type="submission" date="2016-11" db="EMBL/GenBank/DDBJ databases">
        <title>The macronuclear genome of Stentor coeruleus: a giant cell with tiny introns.</title>
        <authorList>
            <person name="Slabodnick M."/>
            <person name="Ruby J.G."/>
            <person name="Reiff S.B."/>
            <person name="Swart E.C."/>
            <person name="Gosai S."/>
            <person name="Prabakaran S."/>
            <person name="Witkowska E."/>
            <person name="Larue G.E."/>
            <person name="Fisher S."/>
            <person name="Freeman R.M."/>
            <person name="Gunawardena J."/>
            <person name="Chu W."/>
            <person name="Stover N.A."/>
            <person name="Gregory B.D."/>
            <person name="Nowacki M."/>
            <person name="Derisi J."/>
            <person name="Roy S.W."/>
            <person name="Marshall W.F."/>
            <person name="Sood P."/>
        </authorList>
    </citation>
    <scope>NUCLEOTIDE SEQUENCE [LARGE SCALE GENOMIC DNA]</scope>
    <source>
        <strain evidence="1">WM001</strain>
    </source>
</reference>
<dbReference type="Proteomes" id="UP000187209">
    <property type="component" value="Unassembled WGS sequence"/>
</dbReference>
<accession>A0A1R2AZ64</accession>
<evidence type="ECO:0008006" key="3">
    <source>
        <dbReference type="Google" id="ProtNLM"/>
    </source>
</evidence>
<evidence type="ECO:0000313" key="1">
    <source>
        <dbReference type="EMBL" id="OMJ69811.1"/>
    </source>
</evidence>
<dbReference type="SUPFAM" id="SSF81901">
    <property type="entry name" value="HCP-like"/>
    <property type="match status" value="1"/>
</dbReference>
<sequence>MDETMNLTDCMRSFEEAWLEEFKQEATKGSVEAQITYSQMLLKGIGTGRPNVNLGLQYLRNASRRSAEACLRLGKMYFKGKYFPANITQAYFYLRLATLYRCKCGKFAEEYHAKRVSNVHLCYPTEATELLKLLPNDPHLEQKFKEEFASWKEIR</sequence>
<dbReference type="AlphaFoldDB" id="A0A1R2AZ64"/>
<dbReference type="SMART" id="SM00671">
    <property type="entry name" value="SEL1"/>
    <property type="match status" value="2"/>
</dbReference>
<protein>
    <recommendedName>
        <fullName evidence="3">BRO1 domain-containing protein</fullName>
    </recommendedName>
</protein>
<keyword evidence="2" id="KW-1185">Reference proteome</keyword>
<organism evidence="1 2">
    <name type="scientific">Stentor coeruleus</name>
    <dbReference type="NCBI Taxonomy" id="5963"/>
    <lineage>
        <taxon>Eukaryota</taxon>
        <taxon>Sar</taxon>
        <taxon>Alveolata</taxon>
        <taxon>Ciliophora</taxon>
        <taxon>Postciliodesmatophora</taxon>
        <taxon>Heterotrichea</taxon>
        <taxon>Heterotrichida</taxon>
        <taxon>Stentoridae</taxon>
        <taxon>Stentor</taxon>
    </lineage>
</organism>
<evidence type="ECO:0000313" key="2">
    <source>
        <dbReference type="Proteomes" id="UP000187209"/>
    </source>
</evidence>
<dbReference type="InterPro" id="IPR006597">
    <property type="entry name" value="Sel1-like"/>
</dbReference>
<dbReference type="Gene3D" id="1.25.40.10">
    <property type="entry name" value="Tetratricopeptide repeat domain"/>
    <property type="match status" value="1"/>
</dbReference>
<dbReference type="OrthoDB" id="10357650at2759"/>
<name>A0A1R2AZ64_9CILI</name>
<dbReference type="EMBL" id="MPUH01001155">
    <property type="protein sequence ID" value="OMJ69811.1"/>
    <property type="molecule type" value="Genomic_DNA"/>
</dbReference>
<dbReference type="Pfam" id="PF08238">
    <property type="entry name" value="Sel1"/>
    <property type="match status" value="2"/>
</dbReference>
<gene>
    <name evidence="1" type="ORF">SteCoe_32373</name>
</gene>
<dbReference type="InterPro" id="IPR011990">
    <property type="entry name" value="TPR-like_helical_dom_sf"/>
</dbReference>